<dbReference type="Proteomes" id="UP000199223">
    <property type="component" value="Unassembled WGS sequence"/>
</dbReference>
<dbReference type="STRING" id="856736.SAMN04488058_101500"/>
<name>A0A1H6TFL2_9DEIO</name>
<dbReference type="PANTHER" id="PTHR43317:SF3">
    <property type="entry name" value="BLR2883 PROTEIN"/>
    <property type="match status" value="1"/>
</dbReference>
<dbReference type="InterPro" id="IPR029063">
    <property type="entry name" value="SAM-dependent_MTases_sf"/>
</dbReference>
<dbReference type="GO" id="GO:0006596">
    <property type="term" value="P:polyamine biosynthetic process"/>
    <property type="evidence" value="ECO:0007669"/>
    <property type="project" value="UniProtKB-KW"/>
</dbReference>
<organism evidence="2 3">
    <name type="scientific">Deinococcus reticulitermitis</name>
    <dbReference type="NCBI Taxonomy" id="856736"/>
    <lineage>
        <taxon>Bacteria</taxon>
        <taxon>Thermotogati</taxon>
        <taxon>Deinococcota</taxon>
        <taxon>Deinococci</taxon>
        <taxon>Deinococcales</taxon>
        <taxon>Deinococcaceae</taxon>
        <taxon>Deinococcus</taxon>
    </lineage>
</organism>
<dbReference type="EMBL" id="FNZA01000001">
    <property type="protein sequence ID" value="SEI74582.1"/>
    <property type="molecule type" value="Genomic_DNA"/>
</dbReference>
<evidence type="ECO:0000313" key="3">
    <source>
        <dbReference type="Proteomes" id="UP000199223"/>
    </source>
</evidence>
<gene>
    <name evidence="2" type="ORF">SAMN04488058_101500</name>
</gene>
<dbReference type="Gene3D" id="3.40.50.150">
    <property type="entry name" value="Vaccinia Virus protein VP39"/>
    <property type="match status" value="1"/>
</dbReference>
<keyword evidence="3" id="KW-1185">Reference proteome</keyword>
<dbReference type="RefSeq" id="WP_245745181.1">
    <property type="nucleotide sequence ID" value="NZ_FNZA01000001.1"/>
</dbReference>
<dbReference type="PANTHER" id="PTHR43317">
    <property type="entry name" value="THERMOSPERMINE SYNTHASE ACAULIS5"/>
    <property type="match status" value="1"/>
</dbReference>
<dbReference type="SUPFAM" id="SSF53335">
    <property type="entry name" value="S-adenosyl-L-methionine-dependent methyltransferases"/>
    <property type="match status" value="1"/>
</dbReference>
<proteinExistence type="predicted"/>
<keyword evidence="1" id="KW-0620">Polyamine biosynthesis</keyword>
<protein>
    <submittedName>
        <fullName evidence="2">Spermidine synthase</fullName>
    </submittedName>
</protein>
<evidence type="ECO:0000313" key="2">
    <source>
        <dbReference type="EMBL" id="SEI74582.1"/>
    </source>
</evidence>
<evidence type="ECO:0000256" key="1">
    <source>
        <dbReference type="ARBA" id="ARBA00023115"/>
    </source>
</evidence>
<dbReference type="AlphaFoldDB" id="A0A1H6TFL2"/>
<reference evidence="3" key="1">
    <citation type="submission" date="2016-10" db="EMBL/GenBank/DDBJ databases">
        <authorList>
            <person name="Varghese N."/>
            <person name="Submissions S."/>
        </authorList>
    </citation>
    <scope>NUCLEOTIDE SEQUENCE [LARGE SCALE GENOMIC DNA]</scope>
    <source>
        <strain evidence="3">CGMCC 1.10218</strain>
    </source>
</reference>
<accession>A0A1H6TFL2</accession>
<sequence length="219" mass="23285">MLASARVPGSLHELHLFRRDRDYSIAVSGVPGELMNSRMHASEDALAELGCAPIAGRRGARVLIGGLGMGFTLASALRVLGPDARVTVAELVPEVVEWNRGELGSCAGYPLRDPRVEVWVGDVGAALRGPASFDAILLDVDNGPEGLTREENGRLYSPTGLRAACRQLTPGGTLAVWSAHPAPAFARKLRQAGFEVQTHGVRERPGAGANHTVWVGVRR</sequence>